<proteinExistence type="predicted"/>
<name>A0A0M3J7D8_ANISI</name>
<evidence type="ECO:0000313" key="1">
    <source>
        <dbReference type="WBParaSite" id="ASIM_0000348201-mRNA-1"/>
    </source>
</evidence>
<dbReference type="WBParaSite" id="ASIM_0000348201-mRNA-1">
    <property type="protein sequence ID" value="ASIM_0000348201-mRNA-1"/>
    <property type="gene ID" value="ASIM_0000348201"/>
</dbReference>
<protein>
    <submittedName>
        <fullName evidence="1">AAA_8 domain-containing protein</fullName>
    </submittedName>
</protein>
<organism evidence="1">
    <name type="scientific">Anisakis simplex</name>
    <name type="common">Herring worm</name>
    <dbReference type="NCBI Taxonomy" id="6269"/>
    <lineage>
        <taxon>Eukaryota</taxon>
        <taxon>Metazoa</taxon>
        <taxon>Ecdysozoa</taxon>
        <taxon>Nematoda</taxon>
        <taxon>Chromadorea</taxon>
        <taxon>Rhabditida</taxon>
        <taxon>Spirurina</taxon>
        <taxon>Ascaridomorpha</taxon>
        <taxon>Ascaridoidea</taxon>
        <taxon>Anisakidae</taxon>
        <taxon>Anisakis</taxon>
        <taxon>Anisakis simplex complex</taxon>
    </lineage>
</organism>
<reference evidence="1" key="1">
    <citation type="submission" date="2017-02" db="UniProtKB">
        <authorList>
            <consortium name="WormBaseParasite"/>
        </authorList>
    </citation>
    <scope>IDENTIFICATION</scope>
</reference>
<sequence>LSEAVSNNLEKKKPFCIMTSVHSSEHFLEELRAVVMPQVQLGRWSATGAGKTLFVGCGRSGPPNRPSIASNRPYVHFAVVK</sequence>
<accession>A0A0M3J7D8</accession>
<dbReference type="AlphaFoldDB" id="A0A0M3J7D8"/>